<dbReference type="OrthoDB" id="6238772at2"/>
<evidence type="ECO:0008006" key="3">
    <source>
        <dbReference type="Google" id="ProtNLM"/>
    </source>
</evidence>
<dbReference type="EMBL" id="CP026604">
    <property type="protein sequence ID" value="AWB67736.1"/>
    <property type="molecule type" value="Genomic_DNA"/>
</dbReference>
<gene>
    <name evidence="1" type="ORF">C2869_15385</name>
</gene>
<reference evidence="1 2" key="1">
    <citation type="submission" date="2018-01" db="EMBL/GenBank/DDBJ databases">
        <title>Genome sequence of a Cantenovulum-like bacteria.</title>
        <authorList>
            <person name="Tan W.R."/>
            <person name="Lau N.-S."/>
            <person name="Go F."/>
            <person name="Amirul A.-A.A."/>
        </authorList>
    </citation>
    <scope>NUCLEOTIDE SEQUENCE [LARGE SCALE GENOMIC DNA]</scope>
    <source>
        <strain evidence="1 2">CCB-QB4</strain>
    </source>
</reference>
<dbReference type="Proteomes" id="UP000244441">
    <property type="component" value="Chromosome"/>
</dbReference>
<dbReference type="KEGG" id="cate:C2869_15385"/>
<name>A0A2S0VU39_9ALTE</name>
<proteinExistence type="predicted"/>
<protein>
    <recommendedName>
        <fullName evidence="3">Orphan protein</fullName>
    </recommendedName>
</protein>
<dbReference type="RefSeq" id="WP_108603806.1">
    <property type="nucleotide sequence ID" value="NZ_CP026604.1"/>
</dbReference>
<dbReference type="AlphaFoldDB" id="A0A2S0VU39"/>
<keyword evidence="2" id="KW-1185">Reference proteome</keyword>
<evidence type="ECO:0000313" key="1">
    <source>
        <dbReference type="EMBL" id="AWB67736.1"/>
    </source>
</evidence>
<evidence type="ECO:0000313" key="2">
    <source>
        <dbReference type="Proteomes" id="UP000244441"/>
    </source>
</evidence>
<sequence length="89" mass="10335">MKEFVIIQDYLIEPQELANWHDNAELASDNLNLVLHMIFDQADQDISPDKLAELLVNASQLLAQNEYLTEFENEDEISDWVAQFLADRL</sequence>
<organism evidence="1 2">
    <name type="scientific">Saccharobesus litoralis</name>
    <dbReference type="NCBI Taxonomy" id="2172099"/>
    <lineage>
        <taxon>Bacteria</taxon>
        <taxon>Pseudomonadati</taxon>
        <taxon>Pseudomonadota</taxon>
        <taxon>Gammaproteobacteria</taxon>
        <taxon>Alteromonadales</taxon>
        <taxon>Alteromonadaceae</taxon>
        <taxon>Saccharobesus</taxon>
    </lineage>
</organism>
<accession>A0A2S0VU39</accession>